<evidence type="ECO:0000259" key="1">
    <source>
        <dbReference type="Pfam" id="PF09588"/>
    </source>
</evidence>
<feature type="domain" description="YqaJ viral recombinase" evidence="1">
    <location>
        <begin position="26"/>
        <end position="180"/>
    </location>
</feature>
<dbReference type="NCBIfam" id="TIGR03033">
    <property type="entry name" value="phage_rel_nuc"/>
    <property type="match status" value="1"/>
</dbReference>
<dbReference type="Gene3D" id="3.90.320.10">
    <property type="match status" value="1"/>
</dbReference>
<dbReference type="AlphaFoldDB" id="A0A095YSL4"/>
<dbReference type="PANTHER" id="PTHR46609:SF6">
    <property type="entry name" value="EXONUCLEASE, PHAGE-TYPE_RECB, C-TERMINAL DOMAIN-CONTAINING PROTEIN-RELATED"/>
    <property type="match status" value="1"/>
</dbReference>
<dbReference type="Proteomes" id="UP000029629">
    <property type="component" value="Unassembled WGS sequence"/>
</dbReference>
<dbReference type="InterPro" id="IPR011335">
    <property type="entry name" value="Restrct_endonuc-II-like"/>
</dbReference>
<dbReference type="eggNOG" id="COG5377">
    <property type="taxonomic scope" value="Bacteria"/>
</dbReference>
<gene>
    <name evidence="2" type="ORF">HMPREF2130_11270</name>
</gene>
<dbReference type="PANTHER" id="PTHR46609">
    <property type="entry name" value="EXONUCLEASE, PHAGE-TYPE/RECB, C-TERMINAL DOMAIN-CONTAINING PROTEIN"/>
    <property type="match status" value="1"/>
</dbReference>
<evidence type="ECO:0000313" key="2">
    <source>
        <dbReference type="EMBL" id="KGF25358.1"/>
    </source>
</evidence>
<dbReference type="Pfam" id="PF09588">
    <property type="entry name" value="YqaJ"/>
    <property type="match status" value="1"/>
</dbReference>
<dbReference type="InterPro" id="IPR051703">
    <property type="entry name" value="NF-kappa-B_Signaling_Reg"/>
</dbReference>
<keyword evidence="3" id="KW-1185">Reference proteome</keyword>
<evidence type="ECO:0000313" key="3">
    <source>
        <dbReference type="Proteomes" id="UP000029629"/>
    </source>
</evidence>
<dbReference type="InterPro" id="IPR017482">
    <property type="entry name" value="Lambda-type_endonuclease"/>
</dbReference>
<proteinExistence type="predicted"/>
<dbReference type="SUPFAM" id="SSF52980">
    <property type="entry name" value="Restriction endonuclease-like"/>
    <property type="match status" value="1"/>
</dbReference>
<name>A0A095YSL4_9BURK</name>
<sequence length="342" mass="38782">MREHGAISGCLVVCFGSLELIMTREEFLAQRRKGIGGSDISALLGLNPWKSSFELYLDKTGRLEENLTPEQEERMKWGTILEDVIAKDYAEQQGVKIQRINQQMTHPKHDCIVANVDRVVLDDGTRARFDGERVKGANKVLEVKTANAFAMNSDDWGDEGSEVVPTNYWLQVMWYMGITQLPVADIAVLFGGQRQKVFTVGFDKTVFDDLVSQAVEWWQKHIVADMPPEPTNEYEAKLKWAKSNGAEIQVTSDELDLINSLKEIRLLKNSLEEEEKELRDKLIPALQDGEIIMHGAEKLGTYKSNKDSIVTDWKSAYESLAPDAEHIKHYQTVRTGARILRI</sequence>
<protein>
    <recommendedName>
        <fullName evidence="1">YqaJ viral recombinase domain-containing protein</fullName>
    </recommendedName>
</protein>
<accession>A0A095YSL4</accession>
<organism evidence="2 3">
    <name type="scientific">Oligella urethralis DNF00040</name>
    <dbReference type="NCBI Taxonomy" id="1401065"/>
    <lineage>
        <taxon>Bacteria</taxon>
        <taxon>Pseudomonadati</taxon>
        <taxon>Pseudomonadota</taxon>
        <taxon>Betaproteobacteria</taxon>
        <taxon>Burkholderiales</taxon>
        <taxon>Alcaligenaceae</taxon>
        <taxon>Oligella</taxon>
    </lineage>
</organism>
<reference evidence="2 3" key="1">
    <citation type="submission" date="2014-07" db="EMBL/GenBank/DDBJ databases">
        <authorList>
            <person name="McCorrison J."/>
            <person name="Sanka R."/>
            <person name="Torralba M."/>
            <person name="Gillis M."/>
            <person name="Haft D.H."/>
            <person name="Methe B."/>
            <person name="Sutton G."/>
            <person name="Nelson K.E."/>
        </authorList>
    </citation>
    <scope>NUCLEOTIDE SEQUENCE [LARGE SCALE GENOMIC DNA]</scope>
    <source>
        <strain evidence="2 3">DNF00040</strain>
    </source>
</reference>
<dbReference type="EMBL" id="JRNI01000096">
    <property type="protein sequence ID" value="KGF25358.1"/>
    <property type="molecule type" value="Genomic_DNA"/>
</dbReference>
<dbReference type="InterPro" id="IPR019080">
    <property type="entry name" value="YqaJ_viral_recombinase"/>
</dbReference>
<dbReference type="InterPro" id="IPR011604">
    <property type="entry name" value="PDDEXK-like_dom_sf"/>
</dbReference>
<comment type="caution">
    <text evidence="2">The sequence shown here is derived from an EMBL/GenBank/DDBJ whole genome shotgun (WGS) entry which is preliminary data.</text>
</comment>